<dbReference type="InterPro" id="IPR029046">
    <property type="entry name" value="LolA/LolB/LppX"/>
</dbReference>
<reference evidence="3 4" key="1">
    <citation type="submission" date="2022-06" db="EMBL/GenBank/DDBJ databases">
        <title>Ideonella sp. NS12-5 Genome sequencing and assembly.</title>
        <authorList>
            <person name="Jung Y."/>
        </authorList>
    </citation>
    <scope>NUCLEOTIDE SEQUENCE [LARGE SCALE GENOMIC DNA]</scope>
    <source>
        <strain evidence="3 4">NS12-5</strain>
    </source>
</reference>
<feature type="chain" id="PRO_5046152946" evidence="2">
    <location>
        <begin position="38"/>
        <end position="206"/>
    </location>
</feature>
<evidence type="ECO:0000313" key="3">
    <source>
        <dbReference type="EMBL" id="MCO5976030.1"/>
    </source>
</evidence>
<dbReference type="RefSeq" id="WP_252768503.1">
    <property type="nucleotide sequence ID" value="NZ_JAMXMC010000002.1"/>
</dbReference>
<dbReference type="Proteomes" id="UP001204851">
    <property type="component" value="Unassembled WGS sequence"/>
</dbReference>
<name>A0ABT1BIJ8_9BURK</name>
<gene>
    <name evidence="3" type="ORF">M0L44_04715</name>
</gene>
<evidence type="ECO:0000256" key="1">
    <source>
        <dbReference type="ARBA" id="ARBA00022729"/>
    </source>
</evidence>
<feature type="signal peptide" evidence="2">
    <location>
        <begin position="1"/>
        <end position="37"/>
    </location>
</feature>
<keyword evidence="1 2" id="KW-0732">Signal</keyword>
<keyword evidence="4" id="KW-1185">Reference proteome</keyword>
<protein>
    <submittedName>
        <fullName evidence="3">Outer membrane lipoprotein carrier protein LolA</fullName>
    </submittedName>
</protein>
<dbReference type="Gene3D" id="2.50.20.10">
    <property type="entry name" value="Lipoprotein localisation LolA/LolB/LppX"/>
    <property type="match status" value="1"/>
</dbReference>
<organism evidence="3 4">
    <name type="scientific">Ideonella oryzae</name>
    <dbReference type="NCBI Taxonomy" id="2937441"/>
    <lineage>
        <taxon>Bacteria</taxon>
        <taxon>Pseudomonadati</taxon>
        <taxon>Pseudomonadota</taxon>
        <taxon>Betaproteobacteria</taxon>
        <taxon>Burkholderiales</taxon>
        <taxon>Sphaerotilaceae</taxon>
        <taxon>Ideonella</taxon>
    </lineage>
</organism>
<comment type="caution">
    <text evidence="3">The sequence shown here is derived from an EMBL/GenBank/DDBJ whole genome shotgun (WGS) entry which is preliminary data.</text>
</comment>
<accession>A0ABT1BIJ8</accession>
<proteinExistence type="predicted"/>
<dbReference type="EMBL" id="JAMXMC010000002">
    <property type="protein sequence ID" value="MCO5976030.1"/>
    <property type="molecule type" value="Genomic_DNA"/>
</dbReference>
<dbReference type="SUPFAM" id="SSF89392">
    <property type="entry name" value="Prokaryotic lipoproteins and lipoprotein localization factors"/>
    <property type="match status" value="1"/>
</dbReference>
<keyword evidence="3" id="KW-0449">Lipoprotein</keyword>
<evidence type="ECO:0000256" key="2">
    <source>
        <dbReference type="SAM" id="SignalP"/>
    </source>
</evidence>
<dbReference type="InterPro" id="IPR004564">
    <property type="entry name" value="OM_lipoprot_carrier_LolA-like"/>
</dbReference>
<sequence length="206" mass="22614">MTSGTRPFRRSLDAAFRPALLTLTLAFSSLSPAWAQAWTPAALMQSLATHKSAKATFVERKYLAVLDQPVESRGELSFTAPDRLEKRTLSPRPESLVLQGDLLTVDDANKRHMTVNLGANPEAAAFVESIRGTLAGDLATLQKYYALELTGSPERWKLLLLPQQPRMAKLVSRIRIEGAGTVVRLIVFEQADGDRSEMQVTPVTAP</sequence>
<evidence type="ECO:0000313" key="4">
    <source>
        <dbReference type="Proteomes" id="UP001204851"/>
    </source>
</evidence>
<dbReference type="Pfam" id="PF19574">
    <property type="entry name" value="LolA_3"/>
    <property type="match status" value="1"/>
</dbReference>
<dbReference type="CDD" id="cd16325">
    <property type="entry name" value="LolA"/>
    <property type="match status" value="1"/>
</dbReference>